<dbReference type="EMBL" id="BRXZ01000598">
    <property type="protein sequence ID" value="GMH48272.1"/>
    <property type="molecule type" value="Genomic_DNA"/>
</dbReference>
<name>A0A9W7DN08_9STRA</name>
<protein>
    <submittedName>
        <fullName evidence="1">Uncharacterized protein</fullName>
    </submittedName>
</protein>
<dbReference type="OrthoDB" id="10070927at2759"/>
<dbReference type="Proteomes" id="UP001165082">
    <property type="component" value="Unassembled WGS sequence"/>
</dbReference>
<evidence type="ECO:0000313" key="1">
    <source>
        <dbReference type="EMBL" id="GMH48272.1"/>
    </source>
</evidence>
<proteinExistence type="predicted"/>
<organism evidence="1 2">
    <name type="scientific">Triparma retinervis</name>
    <dbReference type="NCBI Taxonomy" id="2557542"/>
    <lineage>
        <taxon>Eukaryota</taxon>
        <taxon>Sar</taxon>
        <taxon>Stramenopiles</taxon>
        <taxon>Ochrophyta</taxon>
        <taxon>Bolidophyceae</taxon>
        <taxon>Parmales</taxon>
        <taxon>Triparmaceae</taxon>
        <taxon>Triparma</taxon>
    </lineage>
</organism>
<gene>
    <name evidence="1" type="ORF">TrRE_jg12890</name>
</gene>
<reference evidence="1" key="1">
    <citation type="submission" date="2022-07" db="EMBL/GenBank/DDBJ databases">
        <title>Genome analysis of Parmales, a sister group of diatoms, reveals the evolutionary specialization of diatoms from phago-mixotrophs to photoautotrophs.</title>
        <authorList>
            <person name="Ban H."/>
            <person name="Sato S."/>
            <person name="Yoshikawa S."/>
            <person name="Kazumasa Y."/>
            <person name="Nakamura Y."/>
            <person name="Ichinomiya M."/>
            <person name="Saitoh K."/>
            <person name="Sato N."/>
            <person name="Blanc-Mathieu R."/>
            <person name="Endo H."/>
            <person name="Kuwata A."/>
            <person name="Ogata H."/>
        </authorList>
    </citation>
    <scope>NUCLEOTIDE SEQUENCE</scope>
</reference>
<sequence>MMWTSVKFYQCGFTGATGNLEMDHANSTPNKRPDNCKPATEDRIKLMLSSVYQELKTAEKQARDTKTNEHTAGRVKKDKSFVGYDWGKPASEKIGTQVKISNVSNGSLYQLGFWVSLYEKMKTCPVSSGFNAGSKDRTRFPKIFYRATPLMMRMDIDTLGNSYAYSQYLVALYKCDILNMNDQAQKECVEALCEVALNAKAQFDLNKF</sequence>
<evidence type="ECO:0000313" key="2">
    <source>
        <dbReference type="Proteomes" id="UP001165082"/>
    </source>
</evidence>
<accession>A0A9W7DN08</accession>
<comment type="caution">
    <text evidence="1">The sequence shown here is derived from an EMBL/GenBank/DDBJ whole genome shotgun (WGS) entry which is preliminary data.</text>
</comment>
<dbReference type="AlphaFoldDB" id="A0A9W7DN08"/>
<keyword evidence="2" id="KW-1185">Reference proteome</keyword>